<dbReference type="InterPro" id="IPR052155">
    <property type="entry name" value="Biofilm_reg_signaling"/>
</dbReference>
<name>A0ABS2HFM8_9VIBR</name>
<sequence length="652" mass="73380">MIRYRSIKKKILAPLFLSIVVIFVFFQGITDFFQYTLYRDSQLTHLQTLGRTVSYNLEAPLLFEDVEAAQEQIDTFKADPSILSVFLHDAMDNMVAMYQPNTDKDWFQSIKFNWELEGAVASSGKLFVYIPINVDDELVGKLKIVSDVNFDKSKIQHIIEGGSLIVLLGIGILYYLYGRLSRLILVPVYQIKEAMAALLENSSNIEPINIKQYDELGDLVDGYNTMISRIRARDRQIAASMDKLESERNFANELIESIAHGLLVVNDKGLIKQDNQHAGMQFGVVGSMVGTNINQYFDMPDKSKILMALLGREHLNDALFTVTTPSKESRILRVTTLQTTDSKMVLFSIFDITDELARTYKQQLATGIFENSQDGIMVLDKDGKIIMVNPALEKLSGYKEDHLINELIYKVFNGDECRRSVDSIRKAAMEHGSWEGEIVEYHRDGTALPVKVQARLISSSVSDVNVDSDLVLICKDLRDQKEMERLEHIASHDPLTQLANRTKLLSQTQKLLDNGHQGEFGMLFLDLDGFKSINDQWGHDVGDFVLKTVATRLQSVVRDDDLVCRLAGDEFVILVNQSTNALCSSLAERVLNAIAEPINFESNVLKIGVSIGIHMTDKHYDETEASAVIKQADKAMYRAKFLGKGQFAQSSS</sequence>
<evidence type="ECO:0000259" key="4">
    <source>
        <dbReference type="PROSITE" id="PS50887"/>
    </source>
</evidence>
<dbReference type="InterPro" id="IPR043128">
    <property type="entry name" value="Rev_trsase/Diguanyl_cyclase"/>
</dbReference>
<evidence type="ECO:0000256" key="1">
    <source>
        <dbReference type="SAM" id="Phobius"/>
    </source>
</evidence>
<dbReference type="PANTHER" id="PTHR44757">
    <property type="entry name" value="DIGUANYLATE CYCLASE DGCP"/>
    <property type="match status" value="1"/>
</dbReference>
<keyword evidence="1" id="KW-0472">Membrane</keyword>
<dbReference type="SMART" id="SM00267">
    <property type="entry name" value="GGDEF"/>
    <property type="match status" value="1"/>
</dbReference>
<dbReference type="InterPro" id="IPR000014">
    <property type="entry name" value="PAS"/>
</dbReference>
<dbReference type="PROSITE" id="PS50112">
    <property type="entry name" value="PAS"/>
    <property type="match status" value="1"/>
</dbReference>
<evidence type="ECO:0000313" key="6">
    <source>
        <dbReference type="Proteomes" id="UP000809621"/>
    </source>
</evidence>
<dbReference type="InterPro" id="IPR035965">
    <property type="entry name" value="PAS-like_dom_sf"/>
</dbReference>
<dbReference type="Pfam" id="PF00990">
    <property type="entry name" value="GGDEF"/>
    <property type="match status" value="1"/>
</dbReference>
<keyword evidence="1" id="KW-1133">Transmembrane helix</keyword>
<dbReference type="PROSITE" id="PS50887">
    <property type="entry name" value="GGDEF"/>
    <property type="match status" value="1"/>
</dbReference>
<dbReference type="InterPro" id="IPR029787">
    <property type="entry name" value="Nucleotide_cyclase"/>
</dbReference>
<keyword evidence="6" id="KW-1185">Reference proteome</keyword>
<dbReference type="PANTHER" id="PTHR44757:SF2">
    <property type="entry name" value="BIOFILM ARCHITECTURE MAINTENANCE PROTEIN MBAA"/>
    <property type="match status" value="1"/>
</dbReference>
<dbReference type="NCBIfam" id="TIGR00229">
    <property type="entry name" value="sensory_box"/>
    <property type="match status" value="1"/>
</dbReference>
<keyword evidence="1" id="KW-0812">Transmembrane</keyword>
<dbReference type="InterPro" id="IPR033417">
    <property type="entry name" value="CHASE8"/>
</dbReference>
<gene>
    <name evidence="5" type="ORF">JQC93_03520</name>
</gene>
<reference evidence="5 6" key="1">
    <citation type="submission" date="2021-02" db="EMBL/GenBank/DDBJ databases">
        <authorList>
            <person name="Park J.-S."/>
        </authorList>
    </citation>
    <scope>NUCLEOTIDE SEQUENCE [LARGE SCALE GENOMIC DNA]</scope>
    <source>
        <strain evidence="5 6">188UL20-2</strain>
    </source>
</reference>
<dbReference type="Pfam" id="PF13426">
    <property type="entry name" value="PAS_9"/>
    <property type="match status" value="1"/>
</dbReference>
<feature type="domain" description="GGDEF" evidence="4">
    <location>
        <begin position="518"/>
        <end position="652"/>
    </location>
</feature>
<dbReference type="SUPFAM" id="SSF55073">
    <property type="entry name" value="Nucleotide cyclase"/>
    <property type="match status" value="1"/>
</dbReference>
<dbReference type="PROSITE" id="PS50885">
    <property type="entry name" value="HAMP"/>
    <property type="match status" value="1"/>
</dbReference>
<feature type="domain" description="PAS" evidence="2">
    <location>
        <begin position="361"/>
        <end position="432"/>
    </location>
</feature>
<dbReference type="SUPFAM" id="SSF55785">
    <property type="entry name" value="PYP-like sensor domain (PAS domain)"/>
    <property type="match status" value="1"/>
</dbReference>
<evidence type="ECO:0000259" key="3">
    <source>
        <dbReference type="PROSITE" id="PS50885"/>
    </source>
</evidence>
<evidence type="ECO:0000259" key="2">
    <source>
        <dbReference type="PROSITE" id="PS50112"/>
    </source>
</evidence>
<dbReference type="NCBIfam" id="TIGR00254">
    <property type="entry name" value="GGDEF"/>
    <property type="match status" value="1"/>
</dbReference>
<accession>A0ABS2HFM8</accession>
<dbReference type="Gene3D" id="3.30.450.20">
    <property type="entry name" value="PAS domain"/>
    <property type="match status" value="1"/>
</dbReference>
<dbReference type="CDD" id="cd00130">
    <property type="entry name" value="PAS"/>
    <property type="match status" value="1"/>
</dbReference>
<feature type="domain" description="HAMP" evidence="3">
    <location>
        <begin position="182"/>
        <end position="235"/>
    </location>
</feature>
<protein>
    <submittedName>
        <fullName evidence="5">Diguanylate cyclase</fullName>
    </submittedName>
</protein>
<proteinExistence type="predicted"/>
<dbReference type="RefSeq" id="WP_205157065.1">
    <property type="nucleotide sequence ID" value="NZ_JAFEUM010000001.1"/>
</dbReference>
<feature type="transmembrane region" description="Helical" evidence="1">
    <location>
        <begin position="12"/>
        <end position="30"/>
    </location>
</feature>
<dbReference type="InterPro" id="IPR000160">
    <property type="entry name" value="GGDEF_dom"/>
</dbReference>
<evidence type="ECO:0000313" key="5">
    <source>
        <dbReference type="EMBL" id="MBM7035466.1"/>
    </source>
</evidence>
<dbReference type="Gene3D" id="6.10.340.10">
    <property type="match status" value="1"/>
</dbReference>
<dbReference type="CDD" id="cd01949">
    <property type="entry name" value="GGDEF"/>
    <property type="match status" value="1"/>
</dbReference>
<organism evidence="5 6">
    <name type="scientific">Vibrio ulleungensis</name>
    <dbReference type="NCBI Taxonomy" id="2807619"/>
    <lineage>
        <taxon>Bacteria</taxon>
        <taxon>Pseudomonadati</taxon>
        <taxon>Pseudomonadota</taxon>
        <taxon>Gammaproteobacteria</taxon>
        <taxon>Vibrionales</taxon>
        <taxon>Vibrionaceae</taxon>
        <taxon>Vibrio</taxon>
    </lineage>
</organism>
<dbReference type="Pfam" id="PF17152">
    <property type="entry name" value="CHASE8"/>
    <property type="match status" value="1"/>
</dbReference>
<dbReference type="SMART" id="SM00091">
    <property type="entry name" value="PAS"/>
    <property type="match status" value="2"/>
</dbReference>
<dbReference type="Proteomes" id="UP000809621">
    <property type="component" value="Unassembled WGS sequence"/>
</dbReference>
<dbReference type="EMBL" id="JAFEUM010000001">
    <property type="protein sequence ID" value="MBM7035466.1"/>
    <property type="molecule type" value="Genomic_DNA"/>
</dbReference>
<dbReference type="Gene3D" id="3.30.70.270">
    <property type="match status" value="1"/>
</dbReference>
<comment type="caution">
    <text evidence="5">The sequence shown here is derived from an EMBL/GenBank/DDBJ whole genome shotgun (WGS) entry which is preliminary data.</text>
</comment>
<dbReference type="InterPro" id="IPR003660">
    <property type="entry name" value="HAMP_dom"/>
</dbReference>